<gene>
    <name evidence="1" type="ORF">S06H3_64304</name>
</gene>
<dbReference type="AlphaFoldDB" id="X1R8Z2"/>
<protein>
    <submittedName>
        <fullName evidence="1">Uncharacterized protein</fullName>
    </submittedName>
</protein>
<feature type="non-terminal residue" evidence="1">
    <location>
        <position position="118"/>
    </location>
</feature>
<comment type="caution">
    <text evidence="1">The sequence shown here is derived from an EMBL/GenBank/DDBJ whole genome shotgun (WGS) entry which is preliminary data.</text>
</comment>
<sequence>MGYSAYWQDLLLELVKAVPTRVDVRRFWDMRTIDEARLREIYHAQGYYGKDLEDYVLWTKVYVAFPDLIARFTKGWITEDDVRSELIALGMPAERVETMIQTKIKKVAGERVEPERTA</sequence>
<accession>X1R8Z2</accession>
<reference evidence="1" key="1">
    <citation type="journal article" date="2014" name="Front. Microbiol.">
        <title>High frequency of phylogenetically diverse reductive dehalogenase-homologous genes in deep subseafloor sedimentary metagenomes.</title>
        <authorList>
            <person name="Kawai M."/>
            <person name="Futagami T."/>
            <person name="Toyoda A."/>
            <person name="Takaki Y."/>
            <person name="Nishi S."/>
            <person name="Hori S."/>
            <person name="Arai W."/>
            <person name="Tsubouchi T."/>
            <person name="Morono Y."/>
            <person name="Uchiyama I."/>
            <person name="Ito T."/>
            <person name="Fujiyama A."/>
            <person name="Inagaki F."/>
            <person name="Takami H."/>
        </authorList>
    </citation>
    <scope>NUCLEOTIDE SEQUENCE</scope>
    <source>
        <strain evidence="1">Expedition CK06-06</strain>
    </source>
</reference>
<name>X1R8Z2_9ZZZZ</name>
<proteinExistence type="predicted"/>
<evidence type="ECO:0000313" key="1">
    <source>
        <dbReference type="EMBL" id="GAI52064.1"/>
    </source>
</evidence>
<organism evidence="1">
    <name type="scientific">marine sediment metagenome</name>
    <dbReference type="NCBI Taxonomy" id="412755"/>
    <lineage>
        <taxon>unclassified sequences</taxon>
        <taxon>metagenomes</taxon>
        <taxon>ecological metagenomes</taxon>
    </lineage>
</organism>
<dbReference type="EMBL" id="BARV01042912">
    <property type="protein sequence ID" value="GAI52064.1"/>
    <property type="molecule type" value="Genomic_DNA"/>
</dbReference>